<evidence type="ECO:0000256" key="2">
    <source>
        <dbReference type="ARBA" id="ARBA00022771"/>
    </source>
</evidence>
<dbReference type="EMBL" id="JAZDWU010000009">
    <property type="protein sequence ID" value="KAK9991847.1"/>
    <property type="molecule type" value="Genomic_DNA"/>
</dbReference>
<feature type="compositionally biased region" description="Basic residues" evidence="5">
    <location>
        <begin position="200"/>
        <end position="212"/>
    </location>
</feature>
<proteinExistence type="predicted"/>
<sequence length="401" mass="45049">MNELKEVDEDAFKWLQSHSTIIWARSMFKSDGQSDTILNNMCGSFNSRILKFKSKPIITMLECIRLCLMTRFQANREMIMKVESELCPKIRKRLYKEKLACSKWLACWAGRTGFKVKNGLESFTVDLEEKSCSCRKWDITGIPCCHAISCIFFNREDSKKYVNACYKRTAYIDCYNPIIEPINGQNMWKPSGLPPVQPPIKRRPPGRPKKKRALEPDEPRSYKKNRGVGISKQCKACGKLGHNKRTCKGEVGRNSSLPRSASQVNMTTRRAAVGSAQPSPDVIITTPPPPTGNQSNPRPKRQRKRSAITTETLNASRNAARCVVQVLCKCGAAVCCVGAAVCCAGLSGVHETTKMGFSEQKHWVGPFFLKLPLDDIELDSMRAIVSEELSSWRGDQFVVRS</sequence>
<keyword evidence="1" id="KW-0479">Metal-binding</keyword>
<feature type="region of interest" description="Disordered" evidence="5">
    <location>
        <begin position="189"/>
        <end position="225"/>
    </location>
</feature>
<dbReference type="Proteomes" id="UP001459277">
    <property type="component" value="Unassembled WGS sequence"/>
</dbReference>
<dbReference type="Pfam" id="PF04434">
    <property type="entry name" value="SWIM"/>
    <property type="match status" value="1"/>
</dbReference>
<evidence type="ECO:0000256" key="4">
    <source>
        <dbReference type="PROSITE-ProRule" id="PRU00047"/>
    </source>
</evidence>
<evidence type="ECO:0000313" key="8">
    <source>
        <dbReference type="EMBL" id="KAK9991847.1"/>
    </source>
</evidence>
<evidence type="ECO:0000259" key="6">
    <source>
        <dbReference type="PROSITE" id="PS50158"/>
    </source>
</evidence>
<evidence type="ECO:0000259" key="7">
    <source>
        <dbReference type="PROSITE" id="PS50966"/>
    </source>
</evidence>
<comment type="caution">
    <text evidence="8">The sequence shown here is derived from an EMBL/GenBank/DDBJ whole genome shotgun (WGS) entry which is preliminary data.</text>
</comment>
<gene>
    <name evidence="8" type="ORF">SO802_026832</name>
</gene>
<protein>
    <recommendedName>
        <fullName evidence="10">SWIM-type domain-containing protein</fullName>
    </recommendedName>
</protein>
<feature type="domain" description="CCHC-type" evidence="6">
    <location>
        <begin position="234"/>
        <end position="248"/>
    </location>
</feature>
<keyword evidence="2 4" id="KW-0863">Zinc-finger</keyword>
<name>A0AAW2C3A5_9ROSI</name>
<organism evidence="8 9">
    <name type="scientific">Lithocarpus litseifolius</name>
    <dbReference type="NCBI Taxonomy" id="425828"/>
    <lineage>
        <taxon>Eukaryota</taxon>
        <taxon>Viridiplantae</taxon>
        <taxon>Streptophyta</taxon>
        <taxon>Embryophyta</taxon>
        <taxon>Tracheophyta</taxon>
        <taxon>Spermatophyta</taxon>
        <taxon>Magnoliopsida</taxon>
        <taxon>eudicotyledons</taxon>
        <taxon>Gunneridae</taxon>
        <taxon>Pentapetalae</taxon>
        <taxon>rosids</taxon>
        <taxon>fabids</taxon>
        <taxon>Fagales</taxon>
        <taxon>Fagaceae</taxon>
        <taxon>Lithocarpus</taxon>
    </lineage>
</organism>
<feature type="region of interest" description="Disordered" evidence="5">
    <location>
        <begin position="248"/>
        <end position="307"/>
    </location>
</feature>
<dbReference type="SMART" id="SM00575">
    <property type="entry name" value="ZnF_PMZ"/>
    <property type="match status" value="1"/>
</dbReference>
<keyword evidence="3" id="KW-0862">Zinc</keyword>
<dbReference type="PANTHER" id="PTHR31973">
    <property type="entry name" value="POLYPROTEIN, PUTATIVE-RELATED"/>
    <property type="match status" value="1"/>
</dbReference>
<evidence type="ECO:0000256" key="1">
    <source>
        <dbReference type="ARBA" id="ARBA00022723"/>
    </source>
</evidence>
<evidence type="ECO:0000313" key="9">
    <source>
        <dbReference type="Proteomes" id="UP001459277"/>
    </source>
</evidence>
<dbReference type="PROSITE" id="PS50966">
    <property type="entry name" value="ZF_SWIM"/>
    <property type="match status" value="1"/>
</dbReference>
<accession>A0AAW2C3A5</accession>
<evidence type="ECO:0008006" key="10">
    <source>
        <dbReference type="Google" id="ProtNLM"/>
    </source>
</evidence>
<dbReference type="InterPro" id="IPR006564">
    <property type="entry name" value="Znf_PMZ"/>
</dbReference>
<feature type="compositionally biased region" description="Polar residues" evidence="5">
    <location>
        <begin position="253"/>
        <end position="268"/>
    </location>
</feature>
<dbReference type="InterPro" id="IPR007527">
    <property type="entry name" value="Znf_SWIM"/>
</dbReference>
<feature type="domain" description="SWIM-type" evidence="7">
    <location>
        <begin position="123"/>
        <end position="155"/>
    </location>
</feature>
<dbReference type="GO" id="GO:0003676">
    <property type="term" value="F:nucleic acid binding"/>
    <property type="evidence" value="ECO:0007669"/>
    <property type="project" value="InterPro"/>
</dbReference>
<reference evidence="8 9" key="1">
    <citation type="submission" date="2024-01" db="EMBL/GenBank/DDBJ databases">
        <title>A telomere-to-telomere, gap-free genome of sweet tea (Lithocarpus litseifolius).</title>
        <authorList>
            <person name="Zhou J."/>
        </authorList>
    </citation>
    <scope>NUCLEOTIDE SEQUENCE [LARGE SCALE GENOMIC DNA]</scope>
    <source>
        <strain evidence="8">Zhou-2022a</strain>
        <tissue evidence="8">Leaf</tissue>
    </source>
</reference>
<keyword evidence="9" id="KW-1185">Reference proteome</keyword>
<evidence type="ECO:0000256" key="5">
    <source>
        <dbReference type="SAM" id="MobiDB-lite"/>
    </source>
</evidence>
<dbReference type="AlphaFoldDB" id="A0AAW2C3A5"/>
<dbReference type="GO" id="GO:0008270">
    <property type="term" value="F:zinc ion binding"/>
    <property type="evidence" value="ECO:0007669"/>
    <property type="project" value="UniProtKB-KW"/>
</dbReference>
<dbReference type="PANTHER" id="PTHR31973:SF199">
    <property type="entry name" value="SWIM-TYPE DOMAIN-CONTAINING PROTEIN"/>
    <property type="match status" value="1"/>
</dbReference>
<evidence type="ECO:0000256" key="3">
    <source>
        <dbReference type="ARBA" id="ARBA00022833"/>
    </source>
</evidence>
<dbReference type="PROSITE" id="PS50158">
    <property type="entry name" value="ZF_CCHC"/>
    <property type="match status" value="1"/>
</dbReference>
<dbReference type="InterPro" id="IPR001878">
    <property type="entry name" value="Znf_CCHC"/>
</dbReference>